<gene>
    <name evidence="1" type="ORF">ACFSX5_15740</name>
</gene>
<dbReference type="InterPro" id="IPR012545">
    <property type="entry name" value="DUF1697"/>
</dbReference>
<dbReference type="EMBL" id="JBHUNP010000001">
    <property type="protein sequence ID" value="MFD2649241.1"/>
    <property type="molecule type" value="Genomic_DNA"/>
</dbReference>
<sequence length="169" mass="18299">MMRRLVALLRGVNVGGVKVPMADLKRICSEAGFADVATYVNSGNAVFSTDRSEDEVKAELERRLAEFAGRAIPVLVRDGAEMAAVLAGNPWPEREDKFAVAIFLDEAPAKDALETVKNKAADEEVVLGNREIYVWYGSGMGRSKLAIPAARNGTARNMNSVRKLAEMAS</sequence>
<dbReference type="PIRSF" id="PIRSF008502">
    <property type="entry name" value="UCP008502"/>
    <property type="match status" value="1"/>
</dbReference>
<dbReference type="Pfam" id="PF08002">
    <property type="entry name" value="DUF1697"/>
    <property type="match status" value="1"/>
</dbReference>
<name>A0ABW5QPA6_9HYPH</name>
<dbReference type="SUPFAM" id="SSF160379">
    <property type="entry name" value="SP0830-like"/>
    <property type="match status" value="1"/>
</dbReference>
<accession>A0ABW5QPA6</accession>
<organism evidence="1 2">
    <name type="scientific">Devosia albogilva</name>
    <dbReference type="NCBI Taxonomy" id="429726"/>
    <lineage>
        <taxon>Bacteria</taxon>
        <taxon>Pseudomonadati</taxon>
        <taxon>Pseudomonadota</taxon>
        <taxon>Alphaproteobacteria</taxon>
        <taxon>Hyphomicrobiales</taxon>
        <taxon>Devosiaceae</taxon>
        <taxon>Devosia</taxon>
    </lineage>
</organism>
<comment type="caution">
    <text evidence="1">The sequence shown here is derived from an EMBL/GenBank/DDBJ whole genome shotgun (WGS) entry which is preliminary data.</text>
</comment>
<keyword evidence="2" id="KW-1185">Reference proteome</keyword>
<protein>
    <submittedName>
        <fullName evidence="1">DUF1697 domain-containing protein</fullName>
    </submittedName>
</protein>
<dbReference type="Gene3D" id="3.30.70.1280">
    <property type="entry name" value="SP0830-like domains"/>
    <property type="match status" value="1"/>
</dbReference>
<dbReference type="RefSeq" id="WP_386834710.1">
    <property type="nucleotide sequence ID" value="NZ_JBHUNP010000001.1"/>
</dbReference>
<proteinExistence type="predicted"/>
<reference evidence="2" key="1">
    <citation type="journal article" date="2019" name="Int. J. Syst. Evol. Microbiol.">
        <title>The Global Catalogue of Microorganisms (GCM) 10K type strain sequencing project: providing services to taxonomists for standard genome sequencing and annotation.</title>
        <authorList>
            <consortium name="The Broad Institute Genomics Platform"/>
            <consortium name="The Broad Institute Genome Sequencing Center for Infectious Disease"/>
            <person name="Wu L."/>
            <person name="Ma J."/>
        </authorList>
    </citation>
    <scope>NUCLEOTIDE SEQUENCE [LARGE SCALE GENOMIC DNA]</scope>
    <source>
        <strain evidence="2">CCM 7427</strain>
    </source>
</reference>
<evidence type="ECO:0000313" key="1">
    <source>
        <dbReference type="EMBL" id="MFD2649241.1"/>
    </source>
</evidence>
<dbReference type="PANTHER" id="PTHR36439:SF1">
    <property type="entry name" value="DUF1697 DOMAIN-CONTAINING PROTEIN"/>
    <property type="match status" value="1"/>
</dbReference>
<dbReference type="Proteomes" id="UP001597521">
    <property type="component" value="Unassembled WGS sequence"/>
</dbReference>
<dbReference type="PANTHER" id="PTHR36439">
    <property type="entry name" value="BLL4334 PROTEIN"/>
    <property type="match status" value="1"/>
</dbReference>
<evidence type="ECO:0000313" key="2">
    <source>
        <dbReference type="Proteomes" id="UP001597521"/>
    </source>
</evidence>